<dbReference type="Proteomes" id="UP001500363">
    <property type="component" value="Unassembled WGS sequence"/>
</dbReference>
<sequence>MENVRVRLIVLVAGLTVAAVIAGATLAVRRVPQDSVSAAGPLSGAPTTTPSNTLQTTPPTSTTTSPAATPSGVPSEVKVELGSLPLGQLPQMAFMVDRVVRGGTGPNLTVPGKQPIEQVVRFGGGVLAVLRTGEVSTELRRVEPYAEAFSAGRVPGVSSLVSSAEEDLAAYAVDGQSAIYWLDSRDSELVQRSLKRAEYGRTQVLAVRGDLVYFSAEGKGYPAPETYYRWDSKSGKVTAVKTVHGFEGLNTAGTAAADFVSGAAQTFCSAVTELETGKRRFRTCKYSLDGFTPDDRTVVASEDFRGSGAEAFTAALDADTGQVRRQWVGVQFVMAVAEDDDHLLMVVDTGENTPVGIIRCSIGSGTCEVALTPDRYGRNNVQLLGART</sequence>
<evidence type="ECO:0000256" key="1">
    <source>
        <dbReference type="SAM" id="MobiDB-lite"/>
    </source>
</evidence>
<dbReference type="InterPro" id="IPR011047">
    <property type="entry name" value="Quinoprotein_ADH-like_sf"/>
</dbReference>
<comment type="caution">
    <text evidence="2">The sequence shown here is derived from an EMBL/GenBank/DDBJ whole genome shotgun (WGS) entry which is preliminary data.</text>
</comment>
<feature type="region of interest" description="Disordered" evidence="1">
    <location>
        <begin position="36"/>
        <end position="74"/>
    </location>
</feature>
<protein>
    <submittedName>
        <fullName evidence="2">Uncharacterized protein</fullName>
    </submittedName>
</protein>
<organism evidence="2 3">
    <name type="scientific">Kribbella lupini</name>
    <dbReference type="NCBI Taxonomy" id="291602"/>
    <lineage>
        <taxon>Bacteria</taxon>
        <taxon>Bacillati</taxon>
        <taxon>Actinomycetota</taxon>
        <taxon>Actinomycetes</taxon>
        <taxon>Propionibacteriales</taxon>
        <taxon>Kribbellaceae</taxon>
        <taxon>Kribbella</taxon>
    </lineage>
</organism>
<keyword evidence="3" id="KW-1185">Reference proteome</keyword>
<feature type="compositionally biased region" description="Low complexity" evidence="1">
    <location>
        <begin position="45"/>
        <end position="71"/>
    </location>
</feature>
<dbReference type="EMBL" id="BAAANC010000001">
    <property type="protein sequence ID" value="GAA1513483.1"/>
    <property type="molecule type" value="Genomic_DNA"/>
</dbReference>
<reference evidence="2 3" key="1">
    <citation type="journal article" date="2019" name="Int. J. Syst. Evol. Microbiol.">
        <title>The Global Catalogue of Microorganisms (GCM) 10K type strain sequencing project: providing services to taxonomists for standard genome sequencing and annotation.</title>
        <authorList>
            <consortium name="The Broad Institute Genomics Platform"/>
            <consortium name="The Broad Institute Genome Sequencing Center for Infectious Disease"/>
            <person name="Wu L."/>
            <person name="Ma J."/>
        </authorList>
    </citation>
    <scope>NUCLEOTIDE SEQUENCE [LARGE SCALE GENOMIC DNA]</scope>
    <source>
        <strain evidence="2 3">JCM 14303</strain>
    </source>
</reference>
<dbReference type="RefSeq" id="WP_344169836.1">
    <property type="nucleotide sequence ID" value="NZ_BAAANC010000001.1"/>
</dbReference>
<name>A0ABN2A872_9ACTN</name>
<dbReference type="SUPFAM" id="SSF50998">
    <property type="entry name" value="Quinoprotein alcohol dehydrogenase-like"/>
    <property type="match status" value="1"/>
</dbReference>
<evidence type="ECO:0000313" key="2">
    <source>
        <dbReference type="EMBL" id="GAA1513483.1"/>
    </source>
</evidence>
<gene>
    <name evidence="2" type="ORF">GCM10009741_09370</name>
</gene>
<evidence type="ECO:0000313" key="3">
    <source>
        <dbReference type="Proteomes" id="UP001500363"/>
    </source>
</evidence>
<accession>A0ABN2A872</accession>
<proteinExistence type="predicted"/>